<keyword evidence="8" id="KW-1185">Reference proteome</keyword>
<reference evidence="7 8" key="1">
    <citation type="submission" date="2016-10" db="EMBL/GenBank/DDBJ databases">
        <authorList>
            <person name="de Groot N.N."/>
        </authorList>
    </citation>
    <scope>NUCLEOTIDE SEQUENCE [LARGE SCALE GENOMIC DNA]</scope>
    <source>
        <strain evidence="7 8">CGMCC 1.10836</strain>
    </source>
</reference>
<keyword evidence="3 5" id="KW-1133">Transmembrane helix</keyword>
<evidence type="ECO:0000313" key="7">
    <source>
        <dbReference type="EMBL" id="SEM66506.1"/>
    </source>
</evidence>
<feature type="domain" description="Lipopolysaccharide assembly protein A" evidence="6">
    <location>
        <begin position="46"/>
        <end position="96"/>
    </location>
</feature>
<evidence type="ECO:0000256" key="1">
    <source>
        <dbReference type="ARBA" id="ARBA00022475"/>
    </source>
</evidence>
<protein>
    <recommendedName>
        <fullName evidence="6">Lipopolysaccharide assembly protein A domain-containing protein</fullName>
    </recommendedName>
</protein>
<dbReference type="GO" id="GO:0005886">
    <property type="term" value="C:plasma membrane"/>
    <property type="evidence" value="ECO:0007669"/>
    <property type="project" value="InterPro"/>
</dbReference>
<name>A0A1H8A7P7_9RHOB</name>
<keyword evidence="1" id="KW-1003">Cell membrane</keyword>
<sequence length="120" mass="13454">MIRYTRYLLLVALAIVLLTVALANRGAVTLNALPADMAAFANLNFALTVPLYLVIFGSIVVGLMIGFVWEWLREHKHRSSAKERAREITRLEREIEALRRETPSPQDDVLALLDRPAKAG</sequence>
<evidence type="ECO:0000256" key="3">
    <source>
        <dbReference type="ARBA" id="ARBA00022989"/>
    </source>
</evidence>
<dbReference type="AlphaFoldDB" id="A0A1H8A7P7"/>
<dbReference type="Pfam" id="PF06305">
    <property type="entry name" value="LapA_dom"/>
    <property type="match status" value="1"/>
</dbReference>
<dbReference type="Proteomes" id="UP000183002">
    <property type="component" value="Unassembled WGS sequence"/>
</dbReference>
<keyword evidence="2 5" id="KW-0812">Transmembrane</keyword>
<evidence type="ECO:0000256" key="4">
    <source>
        <dbReference type="ARBA" id="ARBA00023136"/>
    </source>
</evidence>
<feature type="transmembrane region" description="Helical" evidence="5">
    <location>
        <begin position="47"/>
        <end position="72"/>
    </location>
</feature>
<evidence type="ECO:0000313" key="8">
    <source>
        <dbReference type="Proteomes" id="UP000183002"/>
    </source>
</evidence>
<gene>
    <name evidence="7" type="ORF">SAMN05216227_100119</name>
</gene>
<accession>A0A1H8A7P7</accession>
<dbReference type="EMBL" id="FOCO01000001">
    <property type="protein sequence ID" value="SEM66506.1"/>
    <property type="molecule type" value="Genomic_DNA"/>
</dbReference>
<evidence type="ECO:0000256" key="5">
    <source>
        <dbReference type="SAM" id="Phobius"/>
    </source>
</evidence>
<dbReference type="RefSeq" id="WP_331458155.1">
    <property type="nucleotide sequence ID" value="NZ_FOCO01000001.1"/>
</dbReference>
<keyword evidence="4 5" id="KW-0472">Membrane</keyword>
<evidence type="ECO:0000259" key="6">
    <source>
        <dbReference type="Pfam" id="PF06305"/>
    </source>
</evidence>
<dbReference type="STRING" id="1077947.SAMN05216227_100119"/>
<organism evidence="7 8">
    <name type="scientific">Pseudorhodobacter antarcticus</name>
    <dbReference type="NCBI Taxonomy" id="1077947"/>
    <lineage>
        <taxon>Bacteria</taxon>
        <taxon>Pseudomonadati</taxon>
        <taxon>Pseudomonadota</taxon>
        <taxon>Alphaproteobacteria</taxon>
        <taxon>Rhodobacterales</taxon>
        <taxon>Paracoccaceae</taxon>
        <taxon>Pseudorhodobacter</taxon>
    </lineage>
</organism>
<dbReference type="InterPro" id="IPR010445">
    <property type="entry name" value="LapA_dom"/>
</dbReference>
<proteinExistence type="predicted"/>
<evidence type="ECO:0000256" key="2">
    <source>
        <dbReference type="ARBA" id="ARBA00022692"/>
    </source>
</evidence>